<comment type="caution">
    <text evidence="1">The sequence shown here is derived from an EMBL/GenBank/DDBJ whole genome shotgun (WGS) entry which is preliminary data.</text>
</comment>
<protein>
    <submittedName>
        <fullName evidence="1">Uncharacterized protein</fullName>
    </submittedName>
</protein>
<accession>A0A371EMV8</accession>
<reference evidence="1" key="1">
    <citation type="submission" date="2018-05" db="EMBL/GenBank/DDBJ databases">
        <title>Draft genome of Mucuna pruriens seed.</title>
        <authorList>
            <person name="Nnadi N.E."/>
            <person name="Vos R."/>
            <person name="Hasami M.H."/>
            <person name="Devisetty U.K."/>
            <person name="Aguiy J.C."/>
        </authorList>
    </citation>
    <scope>NUCLEOTIDE SEQUENCE [LARGE SCALE GENOMIC DNA]</scope>
    <source>
        <strain evidence="1">JCA_2017</strain>
    </source>
</reference>
<gene>
    <name evidence="1" type="ORF">CR513_53728</name>
</gene>
<dbReference type="AlphaFoldDB" id="A0A371EMV8"/>
<evidence type="ECO:0000313" key="2">
    <source>
        <dbReference type="Proteomes" id="UP000257109"/>
    </source>
</evidence>
<proteinExistence type="predicted"/>
<feature type="non-terminal residue" evidence="1">
    <location>
        <position position="1"/>
    </location>
</feature>
<name>A0A371EMV8_MUCPR</name>
<evidence type="ECO:0000313" key="1">
    <source>
        <dbReference type="EMBL" id="RDX67403.1"/>
    </source>
</evidence>
<keyword evidence="2" id="KW-1185">Reference proteome</keyword>
<organism evidence="1 2">
    <name type="scientific">Mucuna pruriens</name>
    <name type="common">Velvet bean</name>
    <name type="synonym">Dolichos pruriens</name>
    <dbReference type="NCBI Taxonomy" id="157652"/>
    <lineage>
        <taxon>Eukaryota</taxon>
        <taxon>Viridiplantae</taxon>
        <taxon>Streptophyta</taxon>
        <taxon>Embryophyta</taxon>
        <taxon>Tracheophyta</taxon>
        <taxon>Spermatophyta</taxon>
        <taxon>Magnoliopsida</taxon>
        <taxon>eudicotyledons</taxon>
        <taxon>Gunneridae</taxon>
        <taxon>Pentapetalae</taxon>
        <taxon>rosids</taxon>
        <taxon>fabids</taxon>
        <taxon>Fabales</taxon>
        <taxon>Fabaceae</taxon>
        <taxon>Papilionoideae</taxon>
        <taxon>50 kb inversion clade</taxon>
        <taxon>NPAAA clade</taxon>
        <taxon>indigoferoid/millettioid clade</taxon>
        <taxon>Phaseoleae</taxon>
        <taxon>Mucuna</taxon>
    </lineage>
</organism>
<dbReference type="EMBL" id="QJKJ01013014">
    <property type="protein sequence ID" value="RDX67403.1"/>
    <property type="molecule type" value="Genomic_DNA"/>
</dbReference>
<sequence length="106" mass="12387">MTMNFVLKGKPMQLRGLFDGGSEVSARVEGWSQPWLKEMEDVETRGCDLTLVHRHELEEMLEEFPKVSKEVLGLLSKRETKHVTELQLRIAPISVRPYRYPHMHKN</sequence>
<dbReference type="Proteomes" id="UP000257109">
    <property type="component" value="Unassembled WGS sequence"/>
</dbReference>